<comment type="caution">
    <text evidence="2">The sequence shown here is derived from an EMBL/GenBank/DDBJ whole genome shotgun (WGS) entry which is preliminary data.</text>
</comment>
<sequence>MRRICVVTGTRAEYGLLRPVMRRIAQSGSLALQVIATGMHLSQEFGHTAQSILDDGFTIDERVEMLLSSDTPVGITKSMGLGVIGFADALARLAPDLVLVLGDRFEILSAVQAALIARIPVAHLCGGDSTEGAFDEGIRHAITKMSHLHFVSNAHAALRVRQMGENPEHIFNVGSPGIDTILEQDMLSREALAASLGIRLAPRMLLVTYHPETLSSASATGQLHSLFGALDAFCASSGECSVVFTMPNADTGGREIMEHIRAYAEHRPHVSAHTSLGQLRYLSAMRHAAVVVGNSSSGLYEAPSLHVPTVNIGDRQKGRLRAASVIDCAPEKDAILAALNTAIATDCSAVSNPYGDGRTAERIVTVLESLTDTASLVRKHFFALDGDVQ</sequence>
<evidence type="ECO:0000313" key="3">
    <source>
        <dbReference type="Proteomes" id="UP000503820"/>
    </source>
</evidence>
<proteinExistence type="predicted"/>
<dbReference type="Proteomes" id="UP000503820">
    <property type="component" value="Unassembled WGS sequence"/>
</dbReference>
<name>A0A7J0BY40_9BACT</name>
<dbReference type="Gene3D" id="3.40.50.2000">
    <property type="entry name" value="Glycogen Phosphorylase B"/>
    <property type="match status" value="2"/>
</dbReference>
<dbReference type="Pfam" id="PF02350">
    <property type="entry name" value="Epimerase_2"/>
    <property type="match status" value="1"/>
</dbReference>
<dbReference type="GO" id="GO:0004553">
    <property type="term" value="F:hydrolase activity, hydrolyzing O-glycosyl compounds"/>
    <property type="evidence" value="ECO:0007669"/>
    <property type="project" value="InterPro"/>
</dbReference>
<reference evidence="2 3" key="1">
    <citation type="submission" date="2020-05" db="EMBL/GenBank/DDBJ databases">
        <title>Draft genome sequence of Desulfovibrio psychrotolerans JS1T.</title>
        <authorList>
            <person name="Ueno A."/>
            <person name="Tamazawa S."/>
            <person name="Tamamura S."/>
            <person name="Murakami T."/>
            <person name="Kiyama T."/>
            <person name="Inomata H."/>
            <person name="Amano Y."/>
            <person name="Miyakawa K."/>
            <person name="Tamaki H."/>
            <person name="Naganuma T."/>
            <person name="Kaneko K."/>
        </authorList>
    </citation>
    <scope>NUCLEOTIDE SEQUENCE [LARGE SCALE GENOMIC DNA]</scope>
    <source>
        <strain evidence="2 3">JS1</strain>
    </source>
</reference>
<dbReference type="PANTHER" id="PTHR43174">
    <property type="entry name" value="UDP-N-ACETYLGLUCOSAMINE 2-EPIMERASE"/>
    <property type="match status" value="1"/>
</dbReference>
<keyword evidence="3" id="KW-1185">Reference proteome</keyword>
<dbReference type="RefSeq" id="WP_174410733.1">
    <property type="nucleotide sequence ID" value="NZ_BLVP01000035.1"/>
</dbReference>
<accession>A0A7J0BY40</accession>
<evidence type="ECO:0000313" key="2">
    <source>
        <dbReference type="EMBL" id="GFM38105.1"/>
    </source>
</evidence>
<dbReference type="EMBL" id="BLVP01000035">
    <property type="protein sequence ID" value="GFM38105.1"/>
    <property type="molecule type" value="Genomic_DNA"/>
</dbReference>
<dbReference type="GO" id="GO:0006047">
    <property type="term" value="P:UDP-N-acetylglucosamine metabolic process"/>
    <property type="evidence" value="ECO:0007669"/>
    <property type="project" value="InterPro"/>
</dbReference>
<feature type="domain" description="UDP-N-acetylglucosamine 2-epimerase" evidence="1">
    <location>
        <begin position="23"/>
        <end position="368"/>
    </location>
</feature>
<dbReference type="InterPro" id="IPR003331">
    <property type="entry name" value="UDP_GlcNAc_Epimerase_2_dom"/>
</dbReference>
<organism evidence="2 3">
    <name type="scientific">Desulfovibrio psychrotolerans</name>
    <dbReference type="NCBI Taxonomy" id="415242"/>
    <lineage>
        <taxon>Bacteria</taxon>
        <taxon>Pseudomonadati</taxon>
        <taxon>Thermodesulfobacteriota</taxon>
        <taxon>Desulfovibrionia</taxon>
        <taxon>Desulfovibrionales</taxon>
        <taxon>Desulfovibrionaceae</taxon>
        <taxon>Desulfovibrio</taxon>
    </lineage>
</organism>
<dbReference type="NCBIfam" id="TIGR03568">
    <property type="entry name" value="NeuC_NnaA"/>
    <property type="match status" value="1"/>
</dbReference>
<dbReference type="PANTHER" id="PTHR43174:SF3">
    <property type="entry name" value="UDP-N-ACETYLGLUCOSAMINE 2-EPIMERASE"/>
    <property type="match status" value="1"/>
</dbReference>
<dbReference type="SUPFAM" id="SSF53756">
    <property type="entry name" value="UDP-Glycosyltransferase/glycogen phosphorylase"/>
    <property type="match status" value="1"/>
</dbReference>
<dbReference type="InterPro" id="IPR020004">
    <property type="entry name" value="UDP-GlcNAc_Epase"/>
</dbReference>
<dbReference type="AlphaFoldDB" id="A0A7J0BY40"/>
<protein>
    <submittedName>
        <fullName evidence="2">UDP-N-acetyl glucosamine 2-epimerase</fullName>
    </submittedName>
</protein>
<evidence type="ECO:0000259" key="1">
    <source>
        <dbReference type="Pfam" id="PF02350"/>
    </source>
</evidence>
<dbReference type="InterPro" id="IPR029767">
    <property type="entry name" value="WecB-like"/>
</dbReference>
<gene>
    <name evidence="2" type="ORF">DSM19430T_27890</name>
</gene>
<dbReference type="CDD" id="cd03786">
    <property type="entry name" value="GTB_UDP-GlcNAc_2-Epimerase"/>
    <property type="match status" value="1"/>
</dbReference>